<keyword evidence="7 8" id="KW-0998">Cell outer membrane</keyword>
<name>A0ABS3T504_9FLAO</name>
<feature type="domain" description="TonB-dependent receptor plug" evidence="12">
    <location>
        <begin position="55"/>
        <end position="162"/>
    </location>
</feature>
<evidence type="ECO:0000256" key="9">
    <source>
        <dbReference type="RuleBase" id="RU003357"/>
    </source>
</evidence>
<proteinExistence type="inferred from homology"/>
<evidence type="ECO:0000256" key="3">
    <source>
        <dbReference type="ARBA" id="ARBA00022452"/>
    </source>
</evidence>
<dbReference type="InterPro" id="IPR037066">
    <property type="entry name" value="Plug_dom_sf"/>
</dbReference>
<evidence type="ECO:0000313" key="13">
    <source>
        <dbReference type="EMBL" id="MBO3117825.1"/>
    </source>
</evidence>
<dbReference type="RefSeq" id="WP_208155181.1">
    <property type="nucleotide sequence ID" value="NZ_JAGEVF010000013.1"/>
</dbReference>
<comment type="similarity">
    <text evidence="8 9">Belongs to the TonB-dependent receptor family.</text>
</comment>
<dbReference type="PANTHER" id="PTHR30442:SF0">
    <property type="entry name" value="FE(3+) DICITRATE TRANSPORT PROTEIN FECA"/>
    <property type="match status" value="1"/>
</dbReference>
<dbReference type="Gene3D" id="2.170.130.10">
    <property type="entry name" value="TonB-dependent receptor, plug domain"/>
    <property type="match status" value="1"/>
</dbReference>
<protein>
    <submittedName>
        <fullName evidence="13">TonB-dependent receptor</fullName>
    </submittedName>
</protein>
<evidence type="ECO:0000256" key="4">
    <source>
        <dbReference type="ARBA" id="ARBA00022692"/>
    </source>
</evidence>
<evidence type="ECO:0000256" key="5">
    <source>
        <dbReference type="ARBA" id="ARBA00023077"/>
    </source>
</evidence>
<keyword evidence="14" id="KW-1185">Reference proteome</keyword>
<keyword evidence="13" id="KW-0675">Receptor</keyword>
<keyword evidence="6 8" id="KW-0472">Membrane</keyword>
<reference evidence="13 14" key="1">
    <citation type="submission" date="2021-03" db="EMBL/GenBank/DDBJ databases">
        <title>Winogradskyella sp. nov., isolated from costal sediment.</title>
        <authorList>
            <person name="Gao C."/>
        </authorList>
    </citation>
    <scope>NUCLEOTIDE SEQUENCE [LARGE SCALE GENOMIC DNA]</scope>
    <source>
        <strain evidence="13 14">DF17</strain>
    </source>
</reference>
<organism evidence="13 14">
    <name type="scientific">Winogradskyella pelagia</name>
    <dbReference type="NCBI Taxonomy" id="2819984"/>
    <lineage>
        <taxon>Bacteria</taxon>
        <taxon>Pseudomonadati</taxon>
        <taxon>Bacteroidota</taxon>
        <taxon>Flavobacteriia</taxon>
        <taxon>Flavobacteriales</taxon>
        <taxon>Flavobacteriaceae</taxon>
        <taxon>Winogradskyella</taxon>
    </lineage>
</organism>
<evidence type="ECO:0000256" key="8">
    <source>
        <dbReference type="PROSITE-ProRule" id="PRU01360"/>
    </source>
</evidence>
<evidence type="ECO:0000256" key="6">
    <source>
        <dbReference type="ARBA" id="ARBA00023136"/>
    </source>
</evidence>
<evidence type="ECO:0000259" key="11">
    <source>
        <dbReference type="Pfam" id="PF00593"/>
    </source>
</evidence>
<keyword evidence="5 9" id="KW-0798">TonB box</keyword>
<keyword evidence="2 8" id="KW-0813">Transport</keyword>
<dbReference type="Pfam" id="PF00593">
    <property type="entry name" value="TonB_dep_Rec_b-barrel"/>
    <property type="match status" value="1"/>
</dbReference>
<evidence type="ECO:0000313" key="14">
    <source>
        <dbReference type="Proteomes" id="UP000676776"/>
    </source>
</evidence>
<accession>A0ABS3T504</accession>
<sequence length="743" mass="83095">MNIKTPLLLLTLSQLSLSLAQNKQAKLAKDSIQALDEVIINSNFIFGNKYVAKNRTGSAYYISPKELKKFNYTDINRALRAVPGVTFYEEDGFGLRPNISLRGTSPERSSKITLMEDGVLIAPAPYSAPAAYYFPSVARMQAIEILKGSSQVQFGPFTTGGAINMISTQIPDTFSGQIRGNYGSFNTSQLHARVGDSKPTMGYMVEFLNYNSDGFKNLPDNSNTGFDINEAVAKFRVNSRPEAKLQQALEVKFQYYDEVSNETYLGLTENDFATSPYARYASSQLDQMNADHLQLMLTHTLNLSQNFRVTTNGYYNRFTRNWYKLDDVIFNGDKQGIANVVSNPDTFNNHMAILRGDVDSSDDALLVKANNRIYISKGLQTKLDYHWYGENVFHDLEIGIRYHYDEEDRFQWEDGYNLVNGRMNLTLDAVEGSEANRISSATALATYAMYKLKFDNLTLTPGLRYENIRLQRDNFGTNDSNRTGTDLSSRENEIDIFIPGMGFSYAIKNDISIFGGIHKGFSPPSNQPGQKAEESVNYELGSRFAFGQLRGELVWFYNDYSNLLGSDLAATGGTGSLEQFNAGEVAVNGIELLLNYDFLSANSKFALPVTFGYTLTNTEFLNSFGSNDDLWGEVNAGDQLPYIPKHQFNVMVSLEHDKYELNLSGRYNGEFRTQAGSGTIPNDELVASNFIIDFSSRYHFNNHLTLSGNIINLLDEVYAVSRVPAGLRPGHPFGANLGLEYSF</sequence>
<evidence type="ECO:0000256" key="7">
    <source>
        <dbReference type="ARBA" id="ARBA00023237"/>
    </source>
</evidence>
<dbReference type="InterPro" id="IPR012910">
    <property type="entry name" value="Plug_dom"/>
</dbReference>
<dbReference type="SUPFAM" id="SSF56935">
    <property type="entry name" value="Porins"/>
    <property type="match status" value="1"/>
</dbReference>
<feature type="signal peptide" evidence="10">
    <location>
        <begin position="1"/>
        <end position="20"/>
    </location>
</feature>
<evidence type="ECO:0000256" key="1">
    <source>
        <dbReference type="ARBA" id="ARBA00004571"/>
    </source>
</evidence>
<comment type="caution">
    <text evidence="13">The sequence shown here is derived from an EMBL/GenBank/DDBJ whole genome shotgun (WGS) entry which is preliminary data.</text>
</comment>
<dbReference type="Gene3D" id="2.40.170.20">
    <property type="entry name" value="TonB-dependent receptor, beta-barrel domain"/>
    <property type="match status" value="1"/>
</dbReference>
<dbReference type="PROSITE" id="PS52016">
    <property type="entry name" value="TONB_DEPENDENT_REC_3"/>
    <property type="match status" value="1"/>
</dbReference>
<dbReference type="Pfam" id="PF07715">
    <property type="entry name" value="Plug"/>
    <property type="match status" value="1"/>
</dbReference>
<dbReference type="InterPro" id="IPR039426">
    <property type="entry name" value="TonB-dep_rcpt-like"/>
</dbReference>
<dbReference type="Proteomes" id="UP000676776">
    <property type="component" value="Unassembled WGS sequence"/>
</dbReference>
<evidence type="ECO:0000256" key="2">
    <source>
        <dbReference type="ARBA" id="ARBA00022448"/>
    </source>
</evidence>
<dbReference type="InterPro" id="IPR000531">
    <property type="entry name" value="Beta-barrel_TonB"/>
</dbReference>
<evidence type="ECO:0000259" key="12">
    <source>
        <dbReference type="Pfam" id="PF07715"/>
    </source>
</evidence>
<dbReference type="PANTHER" id="PTHR30442">
    <property type="entry name" value="IRON III DICITRATE TRANSPORT PROTEIN FECA"/>
    <property type="match status" value="1"/>
</dbReference>
<feature type="domain" description="TonB-dependent receptor-like beta-barrel" evidence="11">
    <location>
        <begin position="263"/>
        <end position="713"/>
    </location>
</feature>
<dbReference type="EMBL" id="JAGEVF010000013">
    <property type="protein sequence ID" value="MBO3117825.1"/>
    <property type="molecule type" value="Genomic_DNA"/>
</dbReference>
<keyword evidence="3 8" id="KW-1134">Transmembrane beta strand</keyword>
<gene>
    <name evidence="13" type="ORF">J4050_13795</name>
</gene>
<keyword evidence="10" id="KW-0732">Signal</keyword>
<comment type="subcellular location">
    <subcellularLocation>
        <location evidence="1 8">Cell outer membrane</location>
        <topology evidence="1 8">Multi-pass membrane protein</topology>
    </subcellularLocation>
</comment>
<feature type="chain" id="PRO_5045756614" evidence="10">
    <location>
        <begin position="21"/>
        <end position="743"/>
    </location>
</feature>
<dbReference type="InterPro" id="IPR036942">
    <property type="entry name" value="Beta-barrel_TonB_sf"/>
</dbReference>
<keyword evidence="4 8" id="KW-0812">Transmembrane</keyword>
<evidence type="ECO:0000256" key="10">
    <source>
        <dbReference type="SAM" id="SignalP"/>
    </source>
</evidence>